<keyword evidence="6" id="KW-1185">Reference proteome</keyword>
<dbReference type="GO" id="GO:0097730">
    <property type="term" value="C:non-motile cilium"/>
    <property type="evidence" value="ECO:0007669"/>
    <property type="project" value="TreeGrafter"/>
</dbReference>
<dbReference type="PANTHER" id="PTHR31978">
    <property type="entry name" value="INTRAFLAGELLAR TRANSPORT PROTEIN 20 HOMOLOG"/>
    <property type="match status" value="1"/>
</dbReference>
<evidence type="ECO:0000256" key="3">
    <source>
        <dbReference type="ARBA" id="ARBA00023273"/>
    </source>
</evidence>
<accession>A0AA35S6F0</accession>
<reference evidence="5" key="1">
    <citation type="submission" date="2023-03" db="EMBL/GenBank/DDBJ databases">
        <authorList>
            <person name="Steffen K."/>
            <person name="Cardenas P."/>
        </authorList>
    </citation>
    <scope>NUCLEOTIDE SEQUENCE</scope>
</reference>
<dbReference type="InterPro" id="IPR028172">
    <property type="entry name" value="FT20"/>
</dbReference>
<comment type="subcellular location">
    <subcellularLocation>
        <location evidence="1">Cell projection</location>
        <location evidence="1">Cilium</location>
    </subcellularLocation>
</comment>
<name>A0AA35S6F0_GEOBA</name>
<dbReference type="GO" id="GO:0036064">
    <property type="term" value="C:ciliary basal body"/>
    <property type="evidence" value="ECO:0007669"/>
    <property type="project" value="TreeGrafter"/>
</dbReference>
<sequence>MAVPAQPLPGYFYDELSKIRVLEPDTAQTTDELREECKDFVDRIGEFQSLVGSFIGMVDGLAQEVEKEKMKAIGARNLLKSIARERDSQKQQLQALLIEKKMELERLRVQYESLKQVEQDQQEITEDFGLK</sequence>
<feature type="coiled-coil region" evidence="4">
    <location>
        <begin position="79"/>
        <end position="124"/>
    </location>
</feature>
<dbReference type="Pfam" id="PF14931">
    <property type="entry name" value="IFT20"/>
    <property type="match status" value="1"/>
</dbReference>
<organism evidence="5 6">
    <name type="scientific">Geodia barretti</name>
    <name type="common">Barrett's horny sponge</name>
    <dbReference type="NCBI Taxonomy" id="519541"/>
    <lineage>
        <taxon>Eukaryota</taxon>
        <taxon>Metazoa</taxon>
        <taxon>Porifera</taxon>
        <taxon>Demospongiae</taxon>
        <taxon>Heteroscleromorpha</taxon>
        <taxon>Tetractinellida</taxon>
        <taxon>Astrophorina</taxon>
        <taxon>Geodiidae</taxon>
        <taxon>Geodia</taxon>
    </lineage>
</organism>
<protein>
    <submittedName>
        <fullName evidence="5">Intraflagellar transport protein 20 homolog</fullName>
    </submittedName>
</protein>
<dbReference type="PANTHER" id="PTHR31978:SF1">
    <property type="entry name" value="INTRAFLAGELLAR TRANSPORT PROTEIN 20 HOMOLOG"/>
    <property type="match status" value="1"/>
</dbReference>
<evidence type="ECO:0000256" key="2">
    <source>
        <dbReference type="ARBA" id="ARBA00023054"/>
    </source>
</evidence>
<proteinExistence type="predicted"/>
<dbReference type="GO" id="GO:0060271">
    <property type="term" value="P:cilium assembly"/>
    <property type="evidence" value="ECO:0007669"/>
    <property type="project" value="TreeGrafter"/>
</dbReference>
<dbReference type="GO" id="GO:0005737">
    <property type="term" value="C:cytoplasm"/>
    <property type="evidence" value="ECO:0007669"/>
    <property type="project" value="TreeGrafter"/>
</dbReference>
<dbReference type="AlphaFoldDB" id="A0AA35S6F0"/>
<dbReference type="GO" id="GO:0061512">
    <property type="term" value="P:protein localization to cilium"/>
    <property type="evidence" value="ECO:0007669"/>
    <property type="project" value="TreeGrafter"/>
</dbReference>
<evidence type="ECO:0000256" key="4">
    <source>
        <dbReference type="SAM" id="Coils"/>
    </source>
</evidence>
<dbReference type="EMBL" id="CASHTH010002007">
    <property type="protein sequence ID" value="CAI8023478.1"/>
    <property type="molecule type" value="Genomic_DNA"/>
</dbReference>
<keyword evidence="2 4" id="KW-0175">Coiled coil</keyword>
<evidence type="ECO:0000313" key="5">
    <source>
        <dbReference type="EMBL" id="CAI8023478.1"/>
    </source>
</evidence>
<dbReference type="GO" id="GO:0097546">
    <property type="term" value="C:ciliary base"/>
    <property type="evidence" value="ECO:0007669"/>
    <property type="project" value="TreeGrafter"/>
</dbReference>
<dbReference type="GO" id="GO:0030990">
    <property type="term" value="C:intraciliary transport particle"/>
    <property type="evidence" value="ECO:0007669"/>
    <property type="project" value="TreeGrafter"/>
</dbReference>
<evidence type="ECO:0000256" key="1">
    <source>
        <dbReference type="ARBA" id="ARBA00004138"/>
    </source>
</evidence>
<dbReference type="Proteomes" id="UP001174909">
    <property type="component" value="Unassembled WGS sequence"/>
</dbReference>
<comment type="caution">
    <text evidence="5">The sequence shown here is derived from an EMBL/GenBank/DDBJ whole genome shotgun (WGS) entry which is preliminary data.</text>
</comment>
<dbReference type="GO" id="GO:0005813">
    <property type="term" value="C:centrosome"/>
    <property type="evidence" value="ECO:0007669"/>
    <property type="project" value="TreeGrafter"/>
</dbReference>
<keyword evidence="3" id="KW-0966">Cell projection</keyword>
<evidence type="ECO:0000313" key="6">
    <source>
        <dbReference type="Proteomes" id="UP001174909"/>
    </source>
</evidence>
<gene>
    <name evidence="5" type="ORF">GBAR_LOCUS13713</name>
</gene>